<evidence type="ECO:0000313" key="1">
    <source>
        <dbReference type="EMBL" id="QRC94692.1"/>
    </source>
</evidence>
<protein>
    <submittedName>
        <fullName evidence="1">Uncharacterized protein</fullName>
    </submittedName>
</protein>
<reference evidence="2" key="1">
    <citation type="journal article" date="2021" name="BMC Genomics">
        <title>Chromosome-level genome assembly and manually-curated proteome of model necrotroph Parastagonospora nodorum Sn15 reveals a genome-wide trove of candidate effector homologs, and redundancy of virulence-related functions within an accessory chromosome.</title>
        <authorList>
            <person name="Bertazzoni S."/>
            <person name="Jones D.A.B."/>
            <person name="Phan H.T."/>
            <person name="Tan K.-C."/>
            <person name="Hane J.K."/>
        </authorList>
    </citation>
    <scope>NUCLEOTIDE SEQUENCE [LARGE SCALE GENOMIC DNA]</scope>
    <source>
        <strain evidence="2">SN15 / ATCC MYA-4574 / FGSC 10173)</strain>
    </source>
</reference>
<dbReference type="Proteomes" id="UP000663193">
    <property type="component" value="Chromosome 5"/>
</dbReference>
<gene>
    <name evidence="1" type="ORF">JI435_406170</name>
</gene>
<sequence length="210" mass="23513">MVLLGKLFQIHRPERSTAPSTFPDGDHQHVSQYAGTATVLLWSQLRRFHAEVSQNVEASSRFRVAQRCANIIAGSTGSSEMSQRCGTASEGCLVTAQEHRARVCAMCQYRHRQRVRRCVPAACVPVTRSLSYSRQKAFRNSNSSGHAVTDDALTRCCLNTTQVIFPTGRTARGDLKPHSVIDLTMTITAHDTDVRDKPPMNTWLWHTRDF</sequence>
<name>A0A7U2I0C1_PHANO</name>
<dbReference type="AlphaFoldDB" id="A0A7U2I0C1"/>
<dbReference type="EMBL" id="CP069027">
    <property type="protein sequence ID" value="QRC94692.1"/>
    <property type="molecule type" value="Genomic_DNA"/>
</dbReference>
<keyword evidence="2" id="KW-1185">Reference proteome</keyword>
<dbReference type="VEuPathDB" id="FungiDB:JI435_406170"/>
<organism evidence="1 2">
    <name type="scientific">Phaeosphaeria nodorum (strain SN15 / ATCC MYA-4574 / FGSC 10173)</name>
    <name type="common">Glume blotch fungus</name>
    <name type="synonym">Parastagonospora nodorum</name>
    <dbReference type="NCBI Taxonomy" id="321614"/>
    <lineage>
        <taxon>Eukaryota</taxon>
        <taxon>Fungi</taxon>
        <taxon>Dikarya</taxon>
        <taxon>Ascomycota</taxon>
        <taxon>Pezizomycotina</taxon>
        <taxon>Dothideomycetes</taxon>
        <taxon>Pleosporomycetidae</taxon>
        <taxon>Pleosporales</taxon>
        <taxon>Pleosporineae</taxon>
        <taxon>Phaeosphaeriaceae</taxon>
        <taxon>Parastagonospora</taxon>
    </lineage>
</organism>
<evidence type="ECO:0000313" key="2">
    <source>
        <dbReference type="Proteomes" id="UP000663193"/>
    </source>
</evidence>
<accession>A0A7U2I0C1</accession>
<proteinExistence type="predicted"/>